<reference evidence="3 4" key="1">
    <citation type="submission" date="2017-06" db="EMBL/GenBank/DDBJ databases">
        <authorList>
            <person name="Kim H.J."/>
            <person name="Triplett B.A."/>
        </authorList>
    </citation>
    <scope>NUCLEOTIDE SEQUENCE [LARGE SCALE GENOMIC DNA]</scope>
    <source>
        <strain evidence="3 4">DSM 45207</strain>
    </source>
</reference>
<dbReference type="PANTHER" id="PTHR33371:SF4">
    <property type="entry name" value="INTERMEMBRANE PHOSPHOLIPID TRANSPORT SYSTEM BINDING PROTEIN MLAD"/>
    <property type="match status" value="1"/>
</dbReference>
<keyword evidence="1" id="KW-1133">Transmembrane helix</keyword>
<dbReference type="AlphaFoldDB" id="A0A238Y5B2"/>
<evidence type="ECO:0000313" key="4">
    <source>
        <dbReference type="Proteomes" id="UP000198348"/>
    </source>
</evidence>
<proteinExistence type="predicted"/>
<evidence type="ECO:0000256" key="1">
    <source>
        <dbReference type="SAM" id="Phobius"/>
    </source>
</evidence>
<keyword evidence="4" id="KW-1185">Reference proteome</keyword>
<dbReference type="Proteomes" id="UP000198348">
    <property type="component" value="Unassembled WGS sequence"/>
</dbReference>
<dbReference type="GO" id="GO:0005543">
    <property type="term" value="F:phospholipid binding"/>
    <property type="evidence" value="ECO:0007669"/>
    <property type="project" value="TreeGrafter"/>
</dbReference>
<dbReference type="InterPro" id="IPR003399">
    <property type="entry name" value="Mce/MlaD"/>
</dbReference>
<keyword evidence="1" id="KW-0812">Transmembrane</keyword>
<feature type="domain" description="Mce/MlaD" evidence="2">
    <location>
        <begin position="44"/>
        <end position="117"/>
    </location>
</feature>
<evidence type="ECO:0000259" key="2">
    <source>
        <dbReference type="Pfam" id="PF02470"/>
    </source>
</evidence>
<dbReference type="OrthoDB" id="5241393at2"/>
<keyword evidence="1" id="KW-0472">Membrane</keyword>
<feature type="transmembrane region" description="Helical" evidence="1">
    <location>
        <begin position="12"/>
        <end position="31"/>
    </location>
</feature>
<evidence type="ECO:0000313" key="3">
    <source>
        <dbReference type="EMBL" id="SNR65971.1"/>
    </source>
</evidence>
<dbReference type="GO" id="GO:0005548">
    <property type="term" value="F:phospholipid transporter activity"/>
    <property type="evidence" value="ECO:0007669"/>
    <property type="project" value="TreeGrafter"/>
</dbReference>
<sequence length="422" mass="44555">MGPRESRSVATTVLMGIAGLAGIGLVLYIAGTAHTGLPWQSSTVVQAEFTDTDSLAEGNEVRRNSVRIGKVADIEYEDGTAVVTMRLDGEVDLYADATAEVWDFSVLAAKFVELSPGSPEAGELNGDRIAAEQTTDSADLYELFEVLDEPSREGATSAIRELGSGAAGRSRDLQHFVQSFPGILADTGEISSALAADAADLPALLRSAEQVASRFAGREEQIAGALEQSDATLRALAADGGEPLAESLQRLPGTLDSTRTAFQSLDAPLEDTEAAFDELRTGARALSEAEEDLRGVLRESVEPFGKVPDVAEQATPAVNELTGTFADARPLAPQVRRALDDLETPMSVLAPYAPEMGTFFVRGHSWTSENVDGVHYARLGIASPVIRTVGGLLGPGAVEQDVYPEPGEADHHRAENLVGGVR</sequence>
<dbReference type="PANTHER" id="PTHR33371">
    <property type="entry name" value="INTERMEMBRANE PHOSPHOLIPID TRANSPORT SYSTEM BINDING PROTEIN MLAD-RELATED"/>
    <property type="match status" value="1"/>
</dbReference>
<organism evidence="3 4">
    <name type="scientific">Haloechinothrix alba</name>
    <dbReference type="NCBI Taxonomy" id="664784"/>
    <lineage>
        <taxon>Bacteria</taxon>
        <taxon>Bacillati</taxon>
        <taxon>Actinomycetota</taxon>
        <taxon>Actinomycetes</taxon>
        <taxon>Pseudonocardiales</taxon>
        <taxon>Pseudonocardiaceae</taxon>
        <taxon>Haloechinothrix</taxon>
    </lineage>
</organism>
<name>A0A238Y5B2_9PSEU</name>
<dbReference type="InterPro" id="IPR052336">
    <property type="entry name" value="MlaD_Phospholipid_Transporter"/>
</dbReference>
<gene>
    <name evidence="3" type="ORF">SAMN06265360_113118</name>
</gene>
<accession>A0A238Y5B2</accession>
<protein>
    <submittedName>
        <fullName evidence="3">Phospholipid/cholesterol/gamma-HCH transport system substrate-binding protein</fullName>
    </submittedName>
</protein>
<dbReference type="Pfam" id="PF02470">
    <property type="entry name" value="MlaD"/>
    <property type="match status" value="1"/>
</dbReference>
<dbReference type="EMBL" id="FZNW01000013">
    <property type="protein sequence ID" value="SNR65971.1"/>
    <property type="molecule type" value="Genomic_DNA"/>
</dbReference>